<evidence type="ECO:0000256" key="3">
    <source>
        <dbReference type="ARBA" id="ARBA00023134"/>
    </source>
</evidence>
<keyword evidence="1" id="KW-0547">Nucleotide-binding</keyword>
<dbReference type="GeneID" id="112050540"/>
<accession>A0ABM3LYJ0</accession>
<reference evidence="8" key="1">
    <citation type="submission" date="2025-08" db="UniProtKB">
        <authorList>
            <consortium name="RefSeq"/>
        </authorList>
    </citation>
    <scope>IDENTIFICATION</scope>
</reference>
<evidence type="ECO:0000256" key="5">
    <source>
        <dbReference type="SAM" id="Phobius"/>
    </source>
</evidence>
<keyword evidence="5" id="KW-0472">Membrane</keyword>
<dbReference type="PANTHER" id="PTHR10751">
    <property type="entry name" value="GUANYLATE BINDING PROTEIN"/>
    <property type="match status" value="1"/>
</dbReference>
<comment type="similarity">
    <text evidence="4">Belongs to the TRAFAC class dynamin-like GTPase superfamily. GB1/RHD3 GTPase family.</text>
</comment>
<dbReference type="InterPro" id="IPR015894">
    <property type="entry name" value="Guanylate-bd_N"/>
</dbReference>
<gene>
    <name evidence="8" type="primary">LOC112050540</name>
</gene>
<sequence length="577" mass="64258">MSLCSVKSGLEINKLVMAETEGHKHRDINFHEGEVTEKPAPAPRAGPHGVQIVNTGPDHSFLLDEDALEELLLQEDVKDRSAVVISVAGAFRKGKSFLLDFFLRYMQNKYGAGGGGGEWLGSEEDPLVGFSWRGGSERDTTGILMWSEIFKATLEDGEKVAIILLDTQGAFDSESTVRDCATVFALSTMLSSVQIYNLSQNIQEDDLQHLQLFTEYGRLALEDGGRTPFQRLQFVVRDWSFPYEAPYGVQGGQTILQRRLKVSDKQHPELQSLRKHITSCFAEIACFLMPHPGLKVATSPDFDGRLQDIEPEFKRSLQQLVPMLLAPGNLVPKQINGQRVRAKELLHYFKSYMNIYRGNELPEPKSMLVATAEANNLTAVAEAREVYTSLMEEICGGARPYLQAQLLEAEHARVRDKALHAFHAKRKMGGDEFSRAYCEQLVQDLEEQFQQFRAHNESKNIFKAARTPSVLFAVALVFYVLSGILGLVGLYPLANLCNLTMGVALLTLALWAYIRYSGEMRELGVTIDESASWLWDNVMKPVYQAGIEKGMEHAAAAAAERALGPPTPNANGKHKHL</sequence>
<evidence type="ECO:0000256" key="1">
    <source>
        <dbReference type="ARBA" id="ARBA00022741"/>
    </source>
</evidence>
<keyword evidence="7" id="KW-1185">Reference proteome</keyword>
<dbReference type="Proteomes" id="UP001652582">
    <property type="component" value="Chromosome 21"/>
</dbReference>
<dbReference type="RefSeq" id="XP_052744123.1">
    <property type="nucleotide sequence ID" value="XM_052888163.1"/>
</dbReference>
<evidence type="ECO:0000256" key="2">
    <source>
        <dbReference type="ARBA" id="ARBA00022801"/>
    </source>
</evidence>
<protein>
    <submittedName>
        <fullName evidence="8">LOW QUALITY PROTEIN: atlastin</fullName>
    </submittedName>
</protein>
<dbReference type="InterPro" id="IPR030386">
    <property type="entry name" value="G_GB1_RHD3_dom"/>
</dbReference>
<keyword evidence="5" id="KW-1133">Transmembrane helix</keyword>
<dbReference type="SUPFAM" id="SSF48340">
    <property type="entry name" value="Interferon-induced guanylate-binding protein 1 (GBP1), C-terminal domain"/>
    <property type="match status" value="1"/>
</dbReference>
<feature type="transmembrane region" description="Helical" evidence="5">
    <location>
        <begin position="493"/>
        <end position="514"/>
    </location>
</feature>
<dbReference type="InterPro" id="IPR036543">
    <property type="entry name" value="Guanylate-bd_C_sf"/>
</dbReference>
<feature type="transmembrane region" description="Helical" evidence="5">
    <location>
        <begin position="469"/>
        <end position="487"/>
    </location>
</feature>
<dbReference type="Pfam" id="PF02263">
    <property type="entry name" value="GBP"/>
    <property type="match status" value="1"/>
</dbReference>
<feature type="domain" description="GB1/RHD3-type G" evidence="6">
    <location>
        <begin position="79"/>
        <end position="329"/>
    </location>
</feature>
<name>A0ABM3LYJ0_BICAN</name>
<dbReference type="CDD" id="cd01851">
    <property type="entry name" value="GBP"/>
    <property type="match status" value="1"/>
</dbReference>
<dbReference type="InterPro" id="IPR027417">
    <property type="entry name" value="P-loop_NTPase"/>
</dbReference>
<keyword evidence="3" id="KW-0342">GTP-binding</keyword>
<dbReference type="Gene3D" id="1.20.58.420">
    <property type="entry name" value="AHSP"/>
    <property type="match status" value="1"/>
</dbReference>
<dbReference type="Gene3D" id="3.40.50.300">
    <property type="entry name" value="P-loop containing nucleotide triphosphate hydrolases"/>
    <property type="match status" value="1"/>
</dbReference>
<evidence type="ECO:0000256" key="4">
    <source>
        <dbReference type="PROSITE-ProRule" id="PRU01052"/>
    </source>
</evidence>
<dbReference type="PROSITE" id="PS51715">
    <property type="entry name" value="G_GB1_RHD3"/>
    <property type="match status" value="1"/>
</dbReference>
<evidence type="ECO:0000259" key="6">
    <source>
        <dbReference type="PROSITE" id="PS51715"/>
    </source>
</evidence>
<proteinExistence type="inferred from homology"/>
<evidence type="ECO:0000313" key="8">
    <source>
        <dbReference type="RefSeq" id="XP_052744123.1"/>
    </source>
</evidence>
<evidence type="ECO:0000313" key="7">
    <source>
        <dbReference type="Proteomes" id="UP001652582"/>
    </source>
</evidence>
<dbReference type="SUPFAM" id="SSF52540">
    <property type="entry name" value="P-loop containing nucleoside triphosphate hydrolases"/>
    <property type="match status" value="1"/>
</dbReference>
<organism evidence="7 8">
    <name type="scientific">Bicyclus anynana</name>
    <name type="common">Squinting bush brown butterfly</name>
    <dbReference type="NCBI Taxonomy" id="110368"/>
    <lineage>
        <taxon>Eukaryota</taxon>
        <taxon>Metazoa</taxon>
        <taxon>Ecdysozoa</taxon>
        <taxon>Arthropoda</taxon>
        <taxon>Hexapoda</taxon>
        <taxon>Insecta</taxon>
        <taxon>Pterygota</taxon>
        <taxon>Neoptera</taxon>
        <taxon>Endopterygota</taxon>
        <taxon>Lepidoptera</taxon>
        <taxon>Glossata</taxon>
        <taxon>Ditrysia</taxon>
        <taxon>Papilionoidea</taxon>
        <taxon>Nymphalidae</taxon>
        <taxon>Satyrinae</taxon>
        <taxon>Satyrini</taxon>
        <taxon>Mycalesina</taxon>
        <taxon>Bicyclus</taxon>
    </lineage>
</organism>
<keyword evidence="2" id="KW-0378">Hydrolase</keyword>
<keyword evidence="5" id="KW-0812">Transmembrane</keyword>